<dbReference type="EC" id="2.7.13.3" evidence="2"/>
<dbReference type="RefSeq" id="WP_282300159.1">
    <property type="nucleotide sequence ID" value="NZ_CP124616.1"/>
</dbReference>
<dbReference type="SMART" id="SM00387">
    <property type="entry name" value="HATPase_c"/>
    <property type="match status" value="1"/>
</dbReference>
<keyword evidence="7" id="KW-0812">Transmembrane</keyword>
<keyword evidence="12" id="KW-0547">Nucleotide-binding</keyword>
<keyword evidence="3 6" id="KW-0597">Phosphoprotein</keyword>
<dbReference type="NCBIfam" id="TIGR00229">
    <property type="entry name" value="sensory_box"/>
    <property type="match status" value="1"/>
</dbReference>
<dbReference type="SMART" id="SM00448">
    <property type="entry name" value="REC"/>
    <property type="match status" value="1"/>
</dbReference>
<dbReference type="PANTHER" id="PTHR43047:SF64">
    <property type="entry name" value="HISTIDINE KINASE CONTAINING CHEY-HOMOLOGOUS RECEIVER DOMAIN AND PAS DOMAIN-RELATED"/>
    <property type="match status" value="1"/>
</dbReference>
<evidence type="ECO:0000259" key="10">
    <source>
        <dbReference type="PROSITE" id="PS50112"/>
    </source>
</evidence>
<keyword evidence="7" id="KW-0472">Membrane</keyword>
<name>A0ABY8QH89_9RHOB</name>
<dbReference type="Pfam" id="PF00072">
    <property type="entry name" value="Response_reg"/>
    <property type="match status" value="1"/>
</dbReference>
<dbReference type="CDD" id="cd16922">
    <property type="entry name" value="HATPase_EvgS-ArcB-TorS-like"/>
    <property type="match status" value="1"/>
</dbReference>
<dbReference type="Gene3D" id="1.20.120.160">
    <property type="entry name" value="HPT domain"/>
    <property type="match status" value="1"/>
</dbReference>
<evidence type="ECO:0000313" key="13">
    <source>
        <dbReference type="Proteomes" id="UP001241605"/>
    </source>
</evidence>
<evidence type="ECO:0000256" key="3">
    <source>
        <dbReference type="ARBA" id="ARBA00022553"/>
    </source>
</evidence>
<sequence>MRRGTLLRVVLPSLALALFMAVIVTLVLDVRRQLQRLDTAASEAVLWALTQAELEASRLEATTLRAINDPEVPLVEIRTRFDIFYSRTDVLVASANYAELRNGDETGAAFDAVLGFLDLWTDVIDGPDSALRAALPALATAARDMREQTRVLALNGITVSAQQSAEQRASVAQTLVRIAWLTLVLVTILLILLVFLVRLARFRESQSRRNRDIRKRIETIIATSLDAVIVIDRDGRIVDYNGAAECIFGHPRDAAIGADMVDLIVPPKYRAAHNAGMARHLITPKAHPMAREVTQLEAMRKDGSLFPVEMSRSSAMTPQGELFVAFIRDISDQVQAEDELRKARDRAIAGEKSKAQLLAVMSHEMRTPLNGILGTLELMDTQGLAKRDNYYLGIIRNSANMLLDQVNNVLDISRLDAGKMQTERRRFDLIALVQDMIDSQIGAAAANGNSLTLKPPSPALHEAYSDPGRLRQVLLNLLSNAIKFTQNGQITIEMECVDGLDEVEIRVIDTGIGISEEDLDRIFGDFVTLDASYQRRSMGTGLGLGISERLAKALGGTLGAESEPGEGSVFWLRLPLAAPEGRARLALPDQASGPETRTDIPALDLLIIEDNAVNRLILRRMLEGDGHHVTEAFDGTQGVNAARETKFDAILMDISMPGVDGLEATRNIRAGDGPNARTPIIATTAHALPEELQAFCDAGMCDALVKPITRPALRKVLQDALTGKRSRTPTPQPSAQHTPIVDFAHLDGLQQDLTEAQRRAAVATFAAEMEAFLTPATLQRAAQDQAREAHRLAGSAGVFGALQLAGQLQSFELQPGGSPEQARADQFEQVRDCWRQTRATLGAAGLMTADPLGQ</sequence>
<evidence type="ECO:0000259" key="8">
    <source>
        <dbReference type="PROSITE" id="PS50109"/>
    </source>
</evidence>
<keyword evidence="5" id="KW-0418">Kinase</keyword>
<evidence type="ECO:0000256" key="6">
    <source>
        <dbReference type="PROSITE-ProRule" id="PRU00169"/>
    </source>
</evidence>
<evidence type="ECO:0000313" key="12">
    <source>
        <dbReference type="EMBL" id="WGW03527.1"/>
    </source>
</evidence>
<dbReference type="SUPFAM" id="SSF52172">
    <property type="entry name" value="CheY-like"/>
    <property type="match status" value="1"/>
</dbReference>
<dbReference type="Proteomes" id="UP001241605">
    <property type="component" value="Chromosome"/>
</dbReference>
<dbReference type="Pfam" id="PF00512">
    <property type="entry name" value="HisKA"/>
    <property type="match status" value="1"/>
</dbReference>
<dbReference type="Gene3D" id="3.30.450.20">
    <property type="entry name" value="PAS domain"/>
    <property type="match status" value="1"/>
</dbReference>
<dbReference type="SUPFAM" id="SSF55874">
    <property type="entry name" value="ATPase domain of HSP90 chaperone/DNA topoisomerase II/histidine kinase"/>
    <property type="match status" value="1"/>
</dbReference>
<dbReference type="CDD" id="cd00130">
    <property type="entry name" value="PAS"/>
    <property type="match status" value="1"/>
</dbReference>
<organism evidence="12 13">
    <name type="scientific">Tropicibacter oceani</name>
    <dbReference type="NCBI Taxonomy" id="3058420"/>
    <lineage>
        <taxon>Bacteria</taxon>
        <taxon>Pseudomonadati</taxon>
        <taxon>Pseudomonadota</taxon>
        <taxon>Alphaproteobacteria</taxon>
        <taxon>Rhodobacterales</taxon>
        <taxon>Roseobacteraceae</taxon>
        <taxon>Tropicibacter</taxon>
    </lineage>
</organism>
<dbReference type="InterPro" id="IPR001789">
    <property type="entry name" value="Sig_transdc_resp-reg_receiver"/>
</dbReference>
<dbReference type="InterPro" id="IPR003661">
    <property type="entry name" value="HisK_dim/P_dom"/>
</dbReference>
<evidence type="ECO:0000259" key="9">
    <source>
        <dbReference type="PROSITE" id="PS50110"/>
    </source>
</evidence>
<protein>
    <recommendedName>
        <fullName evidence="2">histidine kinase</fullName>
        <ecNumber evidence="2">2.7.13.3</ecNumber>
    </recommendedName>
</protein>
<comment type="catalytic activity">
    <reaction evidence="1">
        <text>ATP + protein L-histidine = ADP + protein N-phospho-L-histidine.</text>
        <dbReference type="EC" id="2.7.13.3"/>
    </reaction>
</comment>
<dbReference type="PROSITE" id="PS50109">
    <property type="entry name" value="HIS_KIN"/>
    <property type="match status" value="1"/>
</dbReference>
<keyword evidence="7" id="KW-1133">Transmembrane helix</keyword>
<dbReference type="SUPFAM" id="SSF55785">
    <property type="entry name" value="PYP-like sensor domain (PAS domain)"/>
    <property type="match status" value="1"/>
</dbReference>
<evidence type="ECO:0000256" key="1">
    <source>
        <dbReference type="ARBA" id="ARBA00000085"/>
    </source>
</evidence>
<evidence type="ECO:0000256" key="2">
    <source>
        <dbReference type="ARBA" id="ARBA00012438"/>
    </source>
</evidence>
<dbReference type="PANTHER" id="PTHR43047">
    <property type="entry name" value="TWO-COMPONENT HISTIDINE PROTEIN KINASE"/>
    <property type="match status" value="1"/>
</dbReference>
<dbReference type="InterPro" id="IPR013767">
    <property type="entry name" value="PAS_fold"/>
</dbReference>
<dbReference type="SUPFAM" id="SSF47384">
    <property type="entry name" value="Homodimeric domain of signal transducing histidine kinase"/>
    <property type="match status" value="1"/>
</dbReference>
<feature type="transmembrane region" description="Helical" evidence="7">
    <location>
        <begin position="178"/>
        <end position="200"/>
    </location>
</feature>
<dbReference type="SMART" id="SM00388">
    <property type="entry name" value="HisKA"/>
    <property type="match status" value="1"/>
</dbReference>
<dbReference type="EMBL" id="CP124616">
    <property type="protein sequence ID" value="WGW03527.1"/>
    <property type="molecule type" value="Genomic_DNA"/>
</dbReference>
<dbReference type="Pfam" id="PF02518">
    <property type="entry name" value="HATPase_c"/>
    <property type="match status" value="1"/>
</dbReference>
<dbReference type="InterPro" id="IPR036641">
    <property type="entry name" value="HPT_dom_sf"/>
</dbReference>
<feature type="domain" description="PAS" evidence="10">
    <location>
        <begin position="213"/>
        <end position="268"/>
    </location>
</feature>
<dbReference type="Gene3D" id="3.30.565.10">
    <property type="entry name" value="Histidine kinase-like ATPase, C-terminal domain"/>
    <property type="match status" value="1"/>
</dbReference>
<evidence type="ECO:0000256" key="7">
    <source>
        <dbReference type="SAM" id="Phobius"/>
    </source>
</evidence>
<feature type="modified residue" description="4-aspartylphosphate" evidence="6">
    <location>
        <position position="653"/>
    </location>
</feature>
<dbReference type="Gene3D" id="1.10.287.130">
    <property type="match status" value="1"/>
</dbReference>
<dbReference type="InterPro" id="IPR004358">
    <property type="entry name" value="Sig_transdc_His_kin-like_C"/>
</dbReference>
<evidence type="ECO:0000256" key="5">
    <source>
        <dbReference type="ARBA" id="ARBA00022777"/>
    </source>
</evidence>
<keyword evidence="13" id="KW-1185">Reference proteome</keyword>
<evidence type="ECO:0000259" key="11">
    <source>
        <dbReference type="PROSITE" id="PS50113"/>
    </source>
</evidence>
<dbReference type="InterPro" id="IPR003594">
    <property type="entry name" value="HATPase_dom"/>
</dbReference>
<feature type="domain" description="Response regulatory" evidence="9">
    <location>
        <begin position="604"/>
        <end position="721"/>
    </location>
</feature>
<feature type="domain" description="Histidine kinase" evidence="8">
    <location>
        <begin position="360"/>
        <end position="578"/>
    </location>
</feature>
<evidence type="ECO:0000256" key="4">
    <source>
        <dbReference type="ARBA" id="ARBA00022679"/>
    </source>
</evidence>
<proteinExistence type="predicted"/>
<gene>
    <name evidence="12" type="ORF">QF118_16615</name>
</gene>
<dbReference type="Gene3D" id="3.40.50.2300">
    <property type="match status" value="1"/>
</dbReference>
<keyword evidence="4" id="KW-0808">Transferase</keyword>
<dbReference type="PROSITE" id="PS50110">
    <property type="entry name" value="RESPONSE_REGULATORY"/>
    <property type="match status" value="1"/>
</dbReference>
<feature type="domain" description="PAC" evidence="11">
    <location>
        <begin position="292"/>
        <end position="342"/>
    </location>
</feature>
<dbReference type="CDD" id="cd17546">
    <property type="entry name" value="REC_hyHK_CKI1_RcsC-like"/>
    <property type="match status" value="1"/>
</dbReference>
<keyword evidence="12" id="KW-0067">ATP-binding</keyword>
<dbReference type="PROSITE" id="PS50113">
    <property type="entry name" value="PAC"/>
    <property type="match status" value="1"/>
</dbReference>
<dbReference type="InterPro" id="IPR000700">
    <property type="entry name" value="PAS-assoc_C"/>
</dbReference>
<dbReference type="InterPro" id="IPR005467">
    <property type="entry name" value="His_kinase_dom"/>
</dbReference>
<reference evidence="12 13" key="1">
    <citation type="submission" date="2023-05" db="EMBL/GenBank/DDBJ databases">
        <title>YMD87, complete Genome.</title>
        <authorList>
            <person name="Zhang J."/>
            <person name="Xu X."/>
        </authorList>
    </citation>
    <scope>NUCLEOTIDE SEQUENCE [LARGE SCALE GENOMIC DNA]</scope>
    <source>
        <strain evidence="12 13">YMD87</strain>
    </source>
</reference>
<dbReference type="PRINTS" id="PR00344">
    <property type="entry name" value="BCTRLSENSOR"/>
</dbReference>
<dbReference type="InterPro" id="IPR011006">
    <property type="entry name" value="CheY-like_superfamily"/>
</dbReference>
<dbReference type="InterPro" id="IPR000014">
    <property type="entry name" value="PAS"/>
</dbReference>
<feature type="transmembrane region" description="Helical" evidence="7">
    <location>
        <begin position="6"/>
        <end position="28"/>
    </location>
</feature>
<dbReference type="CDD" id="cd00082">
    <property type="entry name" value="HisKA"/>
    <property type="match status" value="1"/>
</dbReference>
<dbReference type="GO" id="GO:0005524">
    <property type="term" value="F:ATP binding"/>
    <property type="evidence" value="ECO:0007669"/>
    <property type="project" value="UniProtKB-KW"/>
</dbReference>
<dbReference type="InterPro" id="IPR036097">
    <property type="entry name" value="HisK_dim/P_sf"/>
</dbReference>
<dbReference type="InterPro" id="IPR036890">
    <property type="entry name" value="HATPase_C_sf"/>
</dbReference>
<dbReference type="InterPro" id="IPR035965">
    <property type="entry name" value="PAS-like_dom_sf"/>
</dbReference>
<dbReference type="SMART" id="SM00091">
    <property type="entry name" value="PAS"/>
    <property type="match status" value="1"/>
</dbReference>
<dbReference type="SUPFAM" id="SSF47226">
    <property type="entry name" value="Histidine-containing phosphotransfer domain, HPT domain"/>
    <property type="match status" value="1"/>
</dbReference>
<dbReference type="PROSITE" id="PS50112">
    <property type="entry name" value="PAS"/>
    <property type="match status" value="1"/>
</dbReference>
<accession>A0ABY8QH89</accession>
<dbReference type="Pfam" id="PF00989">
    <property type="entry name" value="PAS"/>
    <property type="match status" value="1"/>
</dbReference>